<comment type="similarity">
    <text evidence="2">Belongs to the chordin family.</text>
</comment>
<feature type="domain" description="VWFC" evidence="9">
    <location>
        <begin position="675"/>
        <end position="735"/>
    </location>
</feature>
<feature type="chain" id="PRO_5003411680" evidence="8">
    <location>
        <begin position="19"/>
        <end position="918"/>
    </location>
</feature>
<dbReference type="InterPro" id="IPR052278">
    <property type="entry name" value="Chordin-like_regulators"/>
</dbReference>
<dbReference type="InterPro" id="IPR001007">
    <property type="entry name" value="VWF_dom"/>
</dbReference>
<dbReference type="Pfam" id="PF00093">
    <property type="entry name" value="VWC"/>
    <property type="match status" value="4"/>
</dbReference>
<comment type="subcellular location">
    <subcellularLocation>
        <location evidence="1">Secreted</location>
    </subcellularLocation>
</comment>
<dbReference type="GO" id="GO:0005615">
    <property type="term" value="C:extracellular space"/>
    <property type="evidence" value="ECO:0007669"/>
    <property type="project" value="TreeGrafter"/>
</dbReference>
<evidence type="ECO:0000256" key="3">
    <source>
        <dbReference type="ARBA" id="ARBA00022473"/>
    </source>
</evidence>
<feature type="domain" description="VWFC" evidence="9">
    <location>
        <begin position="37"/>
        <end position="113"/>
    </location>
</feature>
<dbReference type="AlphaFoldDB" id="G0Z836"/>
<dbReference type="PROSITE" id="PS01208">
    <property type="entry name" value="VWFC_1"/>
    <property type="match status" value="2"/>
</dbReference>
<evidence type="ECO:0000256" key="1">
    <source>
        <dbReference type="ARBA" id="ARBA00004613"/>
    </source>
</evidence>
<dbReference type="Pfam" id="PF07452">
    <property type="entry name" value="CHRD"/>
    <property type="match status" value="2"/>
</dbReference>
<dbReference type="PANTHER" id="PTHR46526:SF1">
    <property type="entry name" value="CHORDIN"/>
    <property type="match status" value="1"/>
</dbReference>
<dbReference type="InterPro" id="IPR010895">
    <property type="entry name" value="CHRD"/>
</dbReference>
<dbReference type="Gene3D" id="6.20.200.20">
    <property type="match status" value="2"/>
</dbReference>
<feature type="domain" description="CHRD" evidence="10">
    <location>
        <begin position="146"/>
        <end position="263"/>
    </location>
</feature>
<dbReference type="SMART" id="SM00754">
    <property type="entry name" value="CHRD"/>
    <property type="match status" value="3"/>
</dbReference>
<evidence type="ECO:0000313" key="11">
    <source>
        <dbReference type="EMBL" id="AEK81571.1"/>
    </source>
</evidence>
<feature type="signal peptide" evidence="8">
    <location>
        <begin position="1"/>
        <end position="18"/>
    </location>
</feature>
<keyword evidence="3 7" id="KW-0217">Developmental protein</keyword>
<dbReference type="GO" id="GO:0009953">
    <property type="term" value="P:dorsal/ventral pattern formation"/>
    <property type="evidence" value="ECO:0007669"/>
    <property type="project" value="TreeGrafter"/>
</dbReference>
<keyword evidence="5" id="KW-0677">Repeat</keyword>
<feature type="domain" description="CHRD" evidence="10">
    <location>
        <begin position="393"/>
        <end position="516"/>
    </location>
</feature>
<evidence type="ECO:0000256" key="4">
    <source>
        <dbReference type="ARBA" id="ARBA00022525"/>
    </source>
</evidence>
<sequence>MFSVLVIFLVGCTRPSQGGEAPPIKADSDPKQSKGLEGCSFGGNFYDFDDMWNPDLGSPFGVMVCLQCVCDAVAKHGQLKGRVLCKNIKNECPLELPCENPVLPPGECCKRCPDEGEQEIASVETSHSGRNTQVHGDEKTMVGRTTGKEFLAVLTGSQVVPKVDAVGAARGHFLLVDDNVYFTIDYKAIRRPTKIRFSDVLNNTLFEHDIHKGHKGSHMICGEWRNLPRAHLRYFESGMILVSLVTRFHENGEVRGRIVSHRAAPTETFSSLILPKLKGKKTHDVRGSGGVVMMTVDEQRDSIDFVVLVEGLFDDLGTDEEVGVTIQFLKKSNVLMEKSATVRPEDRTFAEVWQRVNKNHQRWLARGQVSISIKFNLPSGKRFLEGDVTPLKTCSQLHAVLSGSGAWNGPEATGASGSVMLYLNDDGVLEYTVRVVGLRSPVTGLTLEAPHPRKRNKRRILDDIIRFYQNGWAYGRYEKPTAVDIHHLLMNKLSINVATEEYPVSELRGQIKHLLYNGHLSRHQGMPIPMAGVNFAPPLATSTAGHAWMSIDSRCTLHYEIVAEGLQRNDGGDKGNQLNGFAEIVVSDDTFAGEKTVLNTFDGSLARGTLSDLDQDLLDYLNDGKAFIQVSTKAHPEGEIRGQVTLPNACGRAPSLKEHLNNVPSVGFNVEADPRSCFFENKYHADGSSWSPEYDTQCTTCTCTRRAVICDPVVCPPVNCTSPVETAGECCPMCPPEQDLYSEMELPGSDLANEDCFFKGDKKYHALGSTWHPYVPPFGYIQCAICKCLPGNEVNCTKIKCPKLDCPDPVRLNAMDCCQTCPEKPKTQISEIQADWKEGSCYVNGVSYDNGQEWHPEMEIASAKTKRCIRCKCKDGETKCRRRKCPTPDCEEPIVVEGECCPICPDGVRNDQSSAGTT</sequence>
<keyword evidence="8" id="KW-0732">Signal</keyword>
<evidence type="ECO:0000259" key="9">
    <source>
        <dbReference type="PROSITE" id="PS50184"/>
    </source>
</evidence>
<keyword evidence="4" id="KW-0964">Secreted</keyword>
<feature type="domain" description="VWFC" evidence="9">
    <location>
        <begin position="754"/>
        <end position="822"/>
    </location>
</feature>
<dbReference type="GO" id="GO:0036122">
    <property type="term" value="F:BMP binding"/>
    <property type="evidence" value="ECO:0007669"/>
    <property type="project" value="TreeGrafter"/>
</dbReference>
<evidence type="ECO:0000259" key="10">
    <source>
        <dbReference type="PROSITE" id="PS50933"/>
    </source>
</evidence>
<keyword evidence="6" id="KW-0325">Glycoprotein</keyword>
<dbReference type="GO" id="GO:0048731">
    <property type="term" value="P:system development"/>
    <property type="evidence" value="ECO:0007669"/>
    <property type="project" value="UniProtKB-ARBA"/>
</dbReference>
<dbReference type="PIRSF" id="PIRSF002496">
    <property type="entry name" value="Chordin"/>
    <property type="match status" value="1"/>
</dbReference>
<proteinExistence type="evidence at transcript level"/>
<accession>G0Z836</accession>
<dbReference type="SMART" id="SM00214">
    <property type="entry name" value="VWC"/>
    <property type="match status" value="4"/>
</dbReference>
<dbReference type="GO" id="GO:0030514">
    <property type="term" value="P:negative regulation of BMP signaling pathway"/>
    <property type="evidence" value="ECO:0007669"/>
    <property type="project" value="TreeGrafter"/>
</dbReference>
<evidence type="ECO:0000256" key="7">
    <source>
        <dbReference type="PROSITE-ProRule" id="PRU00230"/>
    </source>
</evidence>
<evidence type="ECO:0000256" key="2">
    <source>
        <dbReference type="ARBA" id="ARBA00007156"/>
    </source>
</evidence>
<dbReference type="PROSITE" id="PS50933">
    <property type="entry name" value="CHRD"/>
    <property type="match status" value="3"/>
</dbReference>
<dbReference type="PANTHER" id="PTHR46526">
    <property type="entry name" value="CHORDIN"/>
    <property type="match status" value="1"/>
</dbReference>
<name>G0Z836_PTYFL</name>
<feature type="domain" description="CHRD" evidence="10">
    <location>
        <begin position="522"/>
        <end position="649"/>
    </location>
</feature>
<evidence type="ECO:0000256" key="8">
    <source>
        <dbReference type="SAM" id="SignalP"/>
    </source>
</evidence>
<dbReference type="EMBL" id="HQ904075">
    <property type="protein sequence ID" value="AEK81571.1"/>
    <property type="molecule type" value="mRNA"/>
</dbReference>
<dbReference type="PROSITE" id="PS50184">
    <property type="entry name" value="VWFC_2"/>
    <property type="match status" value="4"/>
</dbReference>
<evidence type="ECO:0000256" key="5">
    <source>
        <dbReference type="ARBA" id="ARBA00022737"/>
    </source>
</evidence>
<protein>
    <submittedName>
        <fullName evidence="11">Chordin</fullName>
    </submittedName>
</protein>
<reference evidence="11" key="1">
    <citation type="journal article" date="2011" name="Dev. Biol.">
        <title>Ventralization of an indirect developing hemichordate by NiCl suggests a conserved mechanism of dorso-ventral (D/V) patterning in Ambulacraria (hemichordates and echinoderms).</title>
        <authorList>
            <person name="Rottinger E."/>
            <person name="Martindale M.Q."/>
        </authorList>
    </citation>
    <scope>NUCLEOTIDE SEQUENCE</scope>
</reference>
<evidence type="ECO:0000256" key="6">
    <source>
        <dbReference type="ARBA" id="ARBA00023180"/>
    </source>
</evidence>
<feature type="domain" description="VWFC" evidence="9">
    <location>
        <begin position="839"/>
        <end position="905"/>
    </location>
</feature>
<dbReference type="InterPro" id="IPR016353">
    <property type="entry name" value="Chordin"/>
</dbReference>
<dbReference type="SUPFAM" id="SSF57603">
    <property type="entry name" value="FnI-like domain"/>
    <property type="match status" value="4"/>
</dbReference>
<organism evidence="11">
    <name type="scientific">Ptychodera flava</name>
    <name type="common">Acorn worm</name>
    <dbReference type="NCBI Taxonomy" id="63121"/>
    <lineage>
        <taxon>Eukaryota</taxon>
        <taxon>Metazoa</taxon>
        <taxon>Hemichordata</taxon>
        <taxon>Enteropneusta</taxon>
        <taxon>Ptychoderidae</taxon>
        <taxon>Ptychodera</taxon>
    </lineage>
</organism>